<keyword evidence="1" id="KW-1133">Transmembrane helix</keyword>
<dbReference type="AlphaFoldDB" id="Q6TY95"/>
<reference evidence="2" key="1">
    <citation type="journal article" date="2005" name="J. Mol. Evol.">
        <title>The mitochondrial genome of Xiphinema americanum sensu stricto (Nematoda: Enoplea): considerable economization in the length and structural features of encoded genes.</title>
        <authorList>
            <person name="He Y."/>
            <person name="Jones J."/>
            <person name="Armstrong M."/>
            <person name="Lamberti F."/>
            <person name="Moens M."/>
        </authorList>
    </citation>
    <scope>NUCLEOTIDE SEQUENCE</scope>
</reference>
<evidence type="ECO:0000256" key="1">
    <source>
        <dbReference type="SAM" id="Phobius"/>
    </source>
</evidence>
<organism evidence="2">
    <name type="scientific">Xiphinema americanum</name>
    <name type="common">American dagger nematode</name>
    <dbReference type="NCBI Taxonomy" id="208518"/>
    <lineage>
        <taxon>Eukaryota</taxon>
        <taxon>Metazoa</taxon>
        <taxon>Ecdysozoa</taxon>
        <taxon>Nematoda</taxon>
        <taxon>Enoplea</taxon>
        <taxon>Dorylaimia</taxon>
        <taxon>Dorylaimida</taxon>
        <taxon>Dorylaimina</taxon>
        <taxon>Longidoroidea</taxon>
        <taxon>Longidoridae</taxon>
        <taxon>Xiphinema</taxon>
    </lineage>
</organism>
<dbReference type="CTD" id="4536"/>
<dbReference type="RefSeq" id="YP_025913.1">
    <property type="nucleotide sequence ID" value="NC_005928.1"/>
</dbReference>
<dbReference type="EMBL" id="AY382608">
    <property type="protein sequence ID" value="AAQ75777.1"/>
    <property type="molecule type" value="Genomic_DNA"/>
</dbReference>
<geneLocation type="mitochondrion" evidence="2"/>
<gene>
    <name evidence="2" type="primary">ND2</name>
</gene>
<proteinExistence type="predicted"/>
<feature type="transmembrane region" description="Helical" evidence="1">
    <location>
        <begin position="117"/>
        <end position="135"/>
    </location>
</feature>
<sequence>MYMIFLLLGYSFVMVLGLNQTSYILIFLVLEWLSWVFSITLTTLSMKYLLIQSYFSLVFLIIIFMAPELIIFSLLLKMGFPPFYNWAITLFKFFSKSSFLFVMTLHKVLPTVFSSKCFSVYFGLLSIVMLCALFLQATDLFLVLMFSSFLHGWWLILAGYSYQKLFWQYWMVYGSVLSLFLMSIAFSSLSLFSNGQTTLSGISFLVLSGFPPFLLFWMKVSVFIILMKSSVYLAFMLIFSSVVSLFVYFRVLCLSLSLSDKNNMKFIPVLTISLLVGFF</sequence>
<feature type="transmembrane region" description="Helical" evidence="1">
    <location>
        <begin position="169"/>
        <end position="192"/>
    </location>
</feature>
<feature type="transmembrane region" description="Helical" evidence="1">
    <location>
        <begin position="230"/>
        <end position="249"/>
    </location>
</feature>
<feature type="transmembrane region" description="Helical" evidence="1">
    <location>
        <begin position="141"/>
        <end position="162"/>
    </location>
</feature>
<feature type="transmembrane region" description="Helical" evidence="1">
    <location>
        <begin position="83"/>
        <end position="105"/>
    </location>
</feature>
<feature type="transmembrane region" description="Helical" evidence="1">
    <location>
        <begin position="7"/>
        <end position="26"/>
    </location>
</feature>
<evidence type="ECO:0000313" key="2">
    <source>
        <dbReference type="EMBL" id="AAQ75777.1"/>
    </source>
</evidence>
<dbReference type="GeneID" id="2847097"/>
<feature type="transmembrane region" description="Helical" evidence="1">
    <location>
        <begin position="198"/>
        <end position="218"/>
    </location>
</feature>
<name>Q6TY95_XIPAM</name>
<accession>Q6TY95</accession>
<feature type="transmembrane region" description="Helical" evidence="1">
    <location>
        <begin position="57"/>
        <end position="77"/>
    </location>
</feature>
<keyword evidence="1" id="KW-0472">Membrane</keyword>
<keyword evidence="2" id="KW-0496">Mitochondrion</keyword>
<keyword evidence="1" id="KW-0812">Transmembrane</keyword>
<protein>
    <submittedName>
        <fullName evidence="2">NADH dehydrogenase subunit 2</fullName>
    </submittedName>
</protein>